<evidence type="ECO:0000256" key="1">
    <source>
        <dbReference type="ARBA" id="ARBA00023015"/>
    </source>
</evidence>
<dbReference type="SUPFAM" id="SSF46894">
    <property type="entry name" value="C-terminal effector domain of the bipartite response regulators"/>
    <property type="match status" value="1"/>
</dbReference>
<organism evidence="5 6">
    <name type="scientific">Parapedobacter defluvii</name>
    <dbReference type="NCBI Taxonomy" id="2045106"/>
    <lineage>
        <taxon>Bacteria</taxon>
        <taxon>Pseudomonadati</taxon>
        <taxon>Bacteroidota</taxon>
        <taxon>Sphingobacteriia</taxon>
        <taxon>Sphingobacteriales</taxon>
        <taxon>Sphingobacteriaceae</taxon>
        <taxon>Parapedobacter</taxon>
    </lineage>
</organism>
<feature type="domain" description="HTH luxR-type" evidence="4">
    <location>
        <begin position="148"/>
        <end position="213"/>
    </location>
</feature>
<evidence type="ECO:0000313" key="6">
    <source>
        <dbReference type="Proteomes" id="UP000597338"/>
    </source>
</evidence>
<evidence type="ECO:0000313" key="5">
    <source>
        <dbReference type="EMBL" id="GGC28765.1"/>
    </source>
</evidence>
<dbReference type="CDD" id="cd06170">
    <property type="entry name" value="LuxR_C_like"/>
    <property type="match status" value="1"/>
</dbReference>
<dbReference type="PANTHER" id="PTHR44688">
    <property type="entry name" value="DNA-BINDING TRANSCRIPTIONAL ACTIVATOR DEVR_DOSR"/>
    <property type="match status" value="1"/>
</dbReference>
<dbReference type="Gene3D" id="1.10.10.10">
    <property type="entry name" value="Winged helix-like DNA-binding domain superfamily/Winged helix DNA-binding domain"/>
    <property type="match status" value="1"/>
</dbReference>
<dbReference type="PRINTS" id="PR00038">
    <property type="entry name" value="HTHLUXR"/>
</dbReference>
<dbReference type="Pfam" id="PF00196">
    <property type="entry name" value="GerE"/>
    <property type="match status" value="1"/>
</dbReference>
<dbReference type="Proteomes" id="UP000597338">
    <property type="component" value="Unassembled WGS sequence"/>
</dbReference>
<dbReference type="InterPro" id="IPR036388">
    <property type="entry name" value="WH-like_DNA-bd_sf"/>
</dbReference>
<keyword evidence="1" id="KW-0805">Transcription regulation</keyword>
<evidence type="ECO:0000259" key="4">
    <source>
        <dbReference type="PROSITE" id="PS50043"/>
    </source>
</evidence>
<sequence>MRKIAELNALADELPVFIIHDVRDFSVVYLSPKGTQQLGVTLKDVRQMGGNYYANFFNTADVEFYVPKCMAALRDPKQPAQWFSFFQQVTTAEDGGFEWYLSASRPFVYDEEGNPLLSLTFALQLDPNHHLAEKAGRLMAENLMLKDNYQRFASLTKREKQLLKYIAAGDTAEKICGQFFISDKTLKTHRRNIKKKLGAKTHYDLIRFAQAFNLV</sequence>
<dbReference type="InterPro" id="IPR016032">
    <property type="entry name" value="Sig_transdc_resp-reg_C-effctor"/>
</dbReference>
<keyword evidence="3" id="KW-0804">Transcription</keyword>
<keyword evidence="2" id="KW-0238">DNA-binding</keyword>
<evidence type="ECO:0000256" key="3">
    <source>
        <dbReference type="ARBA" id="ARBA00023163"/>
    </source>
</evidence>
<proteinExistence type="predicted"/>
<dbReference type="SMART" id="SM00421">
    <property type="entry name" value="HTH_LUXR"/>
    <property type="match status" value="1"/>
</dbReference>
<dbReference type="PROSITE" id="PS50043">
    <property type="entry name" value="HTH_LUXR_2"/>
    <property type="match status" value="1"/>
</dbReference>
<protein>
    <recommendedName>
        <fullName evidence="4">HTH luxR-type domain-containing protein</fullName>
    </recommendedName>
</protein>
<dbReference type="EMBL" id="BMIK01000006">
    <property type="protein sequence ID" value="GGC28765.1"/>
    <property type="molecule type" value="Genomic_DNA"/>
</dbReference>
<comment type="caution">
    <text evidence="5">The sequence shown here is derived from an EMBL/GenBank/DDBJ whole genome shotgun (WGS) entry which is preliminary data.</text>
</comment>
<keyword evidence="6" id="KW-1185">Reference proteome</keyword>
<dbReference type="PANTHER" id="PTHR44688:SF16">
    <property type="entry name" value="DNA-BINDING TRANSCRIPTIONAL ACTIVATOR DEVR_DOSR"/>
    <property type="match status" value="1"/>
</dbReference>
<reference evidence="6" key="1">
    <citation type="journal article" date="2019" name="Int. J. Syst. Evol. Microbiol.">
        <title>The Global Catalogue of Microorganisms (GCM) 10K type strain sequencing project: providing services to taxonomists for standard genome sequencing and annotation.</title>
        <authorList>
            <consortium name="The Broad Institute Genomics Platform"/>
            <consortium name="The Broad Institute Genome Sequencing Center for Infectious Disease"/>
            <person name="Wu L."/>
            <person name="Ma J."/>
        </authorList>
    </citation>
    <scope>NUCLEOTIDE SEQUENCE [LARGE SCALE GENOMIC DNA]</scope>
    <source>
        <strain evidence="6">CGMCC 1.15342</strain>
    </source>
</reference>
<evidence type="ECO:0000256" key="2">
    <source>
        <dbReference type="ARBA" id="ARBA00023125"/>
    </source>
</evidence>
<accession>A0ABQ1LTM0</accession>
<gene>
    <name evidence="5" type="ORF">GCM10011386_20990</name>
</gene>
<name>A0ABQ1LTM0_9SPHI</name>
<dbReference type="InterPro" id="IPR000792">
    <property type="entry name" value="Tscrpt_reg_LuxR_C"/>
</dbReference>